<dbReference type="Proteomes" id="UP000837857">
    <property type="component" value="Chromosome 5"/>
</dbReference>
<proteinExistence type="predicted"/>
<protein>
    <submittedName>
        <fullName evidence="1">Uncharacterized protein</fullName>
    </submittedName>
</protein>
<feature type="non-terminal residue" evidence="1">
    <location>
        <position position="125"/>
    </location>
</feature>
<sequence>MRPTTSTPGARIYGVEVELRRYEIAVLFGRPIVAYRWAAGRRKGGASAQGRAATAPPDPAAVSALIAHAGMTPFHYLVGLGAIAPESTGVVVVKSQGGFSCTRVAEDCVIMFPCLSPDPVAGDLC</sequence>
<organism evidence="1 2">
    <name type="scientific">Iphiclides podalirius</name>
    <name type="common">scarce swallowtail</name>
    <dbReference type="NCBI Taxonomy" id="110791"/>
    <lineage>
        <taxon>Eukaryota</taxon>
        <taxon>Metazoa</taxon>
        <taxon>Ecdysozoa</taxon>
        <taxon>Arthropoda</taxon>
        <taxon>Hexapoda</taxon>
        <taxon>Insecta</taxon>
        <taxon>Pterygota</taxon>
        <taxon>Neoptera</taxon>
        <taxon>Endopterygota</taxon>
        <taxon>Lepidoptera</taxon>
        <taxon>Glossata</taxon>
        <taxon>Ditrysia</taxon>
        <taxon>Papilionoidea</taxon>
        <taxon>Papilionidae</taxon>
        <taxon>Papilioninae</taxon>
        <taxon>Iphiclides</taxon>
    </lineage>
</organism>
<gene>
    <name evidence="1" type="ORF">IPOD504_LOCUS14051</name>
</gene>
<evidence type="ECO:0000313" key="1">
    <source>
        <dbReference type="EMBL" id="CAH2068120.1"/>
    </source>
</evidence>
<keyword evidence="2" id="KW-1185">Reference proteome</keyword>
<accession>A0ABN8IYL9</accession>
<reference evidence="1" key="1">
    <citation type="submission" date="2022-03" db="EMBL/GenBank/DDBJ databases">
        <authorList>
            <person name="Martin H S."/>
        </authorList>
    </citation>
    <scope>NUCLEOTIDE SEQUENCE</scope>
</reference>
<name>A0ABN8IYL9_9NEOP</name>
<dbReference type="EMBL" id="OW152817">
    <property type="protein sequence ID" value="CAH2068120.1"/>
    <property type="molecule type" value="Genomic_DNA"/>
</dbReference>
<evidence type="ECO:0000313" key="2">
    <source>
        <dbReference type="Proteomes" id="UP000837857"/>
    </source>
</evidence>